<dbReference type="Proteomes" id="UP000030653">
    <property type="component" value="Unassembled WGS sequence"/>
</dbReference>
<gene>
    <name evidence="1" type="ORF">DACRYDRAFT_104474</name>
</gene>
<protein>
    <submittedName>
        <fullName evidence="1">Uncharacterized protein</fullName>
    </submittedName>
</protein>
<evidence type="ECO:0000313" key="2">
    <source>
        <dbReference type="Proteomes" id="UP000030653"/>
    </source>
</evidence>
<dbReference type="HOGENOM" id="CLU_613971_0_0_1"/>
<dbReference type="STRING" id="1858805.M5G783"/>
<dbReference type="Gene3D" id="1.20.1280.50">
    <property type="match status" value="1"/>
</dbReference>
<dbReference type="InterPro" id="IPR036047">
    <property type="entry name" value="F-box-like_dom_sf"/>
</dbReference>
<accession>M5G783</accession>
<dbReference type="EMBL" id="JH795857">
    <property type="protein sequence ID" value="EJU04589.1"/>
    <property type="molecule type" value="Genomic_DNA"/>
</dbReference>
<dbReference type="GeneID" id="63682994"/>
<organism evidence="1 2">
    <name type="scientific">Dacryopinax primogenitus (strain DJM 731)</name>
    <name type="common">Brown rot fungus</name>
    <dbReference type="NCBI Taxonomy" id="1858805"/>
    <lineage>
        <taxon>Eukaryota</taxon>
        <taxon>Fungi</taxon>
        <taxon>Dikarya</taxon>
        <taxon>Basidiomycota</taxon>
        <taxon>Agaricomycotina</taxon>
        <taxon>Dacrymycetes</taxon>
        <taxon>Dacrymycetales</taxon>
        <taxon>Dacrymycetaceae</taxon>
        <taxon>Dacryopinax</taxon>
    </lineage>
</organism>
<dbReference type="AlphaFoldDB" id="M5G783"/>
<name>M5G783_DACPD</name>
<sequence>MPIRTPGLARPLGNRSSADSILHFGTQAELDAYMISKMIDQTTKARLTRHKELTLKKLHACWDALLAPIYKLPDEILRMIFIFFCTNPSKDLELRSAVTLSHVVRRWRNVVLSIPKLWTYLSIHARLPGPALMHQMRTLMTRSLAEPVHVVIDIDTLLLDMFHKDLQTVSDAICRRVYPRCERLTLEGRWTDGYRVPAGLLTFQLCPGLRFLSIFQIELPPDRITLLLVALQSCEFLETLVLSCGTWYAPENDGKIYTLRSLRHLTSMGESHLHLIEHLSLPLVEEWILGCTERTTDEFGIQIFMIPDVIESLRLRFPKLHTLIVKTICVTALHIAALLLQLLPLHCVEFSDRWFLLKPPGNYTVIDESSFSITRLDFTRCRGVSTILDDLLFLTVPHVAPCKIQVKEEWIQTPGHERRQKLHDNDVEWITPTAPAPSVPIWFNNA</sequence>
<reference evidence="1 2" key="1">
    <citation type="journal article" date="2012" name="Science">
        <title>The Paleozoic origin of enzymatic lignin decomposition reconstructed from 31 fungal genomes.</title>
        <authorList>
            <person name="Floudas D."/>
            <person name="Binder M."/>
            <person name="Riley R."/>
            <person name="Barry K."/>
            <person name="Blanchette R.A."/>
            <person name="Henrissat B."/>
            <person name="Martinez A.T."/>
            <person name="Otillar R."/>
            <person name="Spatafora J.W."/>
            <person name="Yadav J.S."/>
            <person name="Aerts A."/>
            <person name="Benoit I."/>
            <person name="Boyd A."/>
            <person name="Carlson A."/>
            <person name="Copeland A."/>
            <person name="Coutinho P.M."/>
            <person name="de Vries R.P."/>
            <person name="Ferreira P."/>
            <person name="Findley K."/>
            <person name="Foster B."/>
            <person name="Gaskell J."/>
            <person name="Glotzer D."/>
            <person name="Gorecki P."/>
            <person name="Heitman J."/>
            <person name="Hesse C."/>
            <person name="Hori C."/>
            <person name="Igarashi K."/>
            <person name="Jurgens J.A."/>
            <person name="Kallen N."/>
            <person name="Kersten P."/>
            <person name="Kohler A."/>
            <person name="Kuees U."/>
            <person name="Kumar T.K.A."/>
            <person name="Kuo A."/>
            <person name="LaButti K."/>
            <person name="Larrondo L.F."/>
            <person name="Lindquist E."/>
            <person name="Ling A."/>
            <person name="Lombard V."/>
            <person name="Lucas S."/>
            <person name="Lundell T."/>
            <person name="Martin R."/>
            <person name="McLaughlin D.J."/>
            <person name="Morgenstern I."/>
            <person name="Morin E."/>
            <person name="Murat C."/>
            <person name="Nagy L.G."/>
            <person name="Nolan M."/>
            <person name="Ohm R.A."/>
            <person name="Patyshakuliyeva A."/>
            <person name="Rokas A."/>
            <person name="Ruiz-Duenas F.J."/>
            <person name="Sabat G."/>
            <person name="Salamov A."/>
            <person name="Samejima M."/>
            <person name="Schmutz J."/>
            <person name="Slot J.C."/>
            <person name="St John F."/>
            <person name="Stenlid J."/>
            <person name="Sun H."/>
            <person name="Sun S."/>
            <person name="Syed K."/>
            <person name="Tsang A."/>
            <person name="Wiebenga A."/>
            <person name="Young D."/>
            <person name="Pisabarro A."/>
            <person name="Eastwood D.C."/>
            <person name="Martin F."/>
            <person name="Cullen D."/>
            <person name="Grigoriev I.V."/>
            <person name="Hibbett D.S."/>
        </authorList>
    </citation>
    <scope>NUCLEOTIDE SEQUENCE [LARGE SCALE GENOMIC DNA]</scope>
    <source>
        <strain evidence="1 2">DJM-731 SS1</strain>
    </source>
</reference>
<evidence type="ECO:0000313" key="1">
    <source>
        <dbReference type="EMBL" id="EJU04589.1"/>
    </source>
</evidence>
<dbReference type="OrthoDB" id="3357519at2759"/>
<dbReference type="SUPFAM" id="SSF81383">
    <property type="entry name" value="F-box domain"/>
    <property type="match status" value="1"/>
</dbReference>
<proteinExistence type="predicted"/>
<keyword evidence="2" id="KW-1185">Reference proteome</keyword>
<dbReference type="RefSeq" id="XP_040631483.1">
    <property type="nucleotide sequence ID" value="XM_040767932.1"/>
</dbReference>